<dbReference type="Gene3D" id="3.40.50.620">
    <property type="entry name" value="HUPs"/>
    <property type="match status" value="1"/>
</dbReference>
<accession>A0AAW1SP85</accession>
<dbReference type="InterPro" id="IPR015864">
    <property type="entry name" value="FAD_synthase"/>
</dbReference>
<keyword evidence="8" id="KW-0274">FAD</keyword>
<dbReference type="EC" id="2.7.7.2" evidence="2"/>
<evidence type="ECO:0000256" key="5">
    <source>
        <dbReference type="ARBA" id="ARBA00022679"/>
    </source>
</evidence>
<evidence type="ECO:0000256" key="3">
    <source>
        <dbReference type="ARBA" id="ARBA00022630"/>
    </source>
</evidence>
<dbReference type="AlphaFoldDB" id="A0AAW1SP85"/>
<evidence type="ECO:0000313" key="12">
    <source>
        <dbReference type="Proteomes" id="UP001485043"/>
    </source>
</evidence>
<feature type="domain" description="FAD synthetase" evidence="10">
    <location>
        <begin position="14"/>
        <end position="70"/>
    </location>
</feature>
<evidence type="ECO:0000256" key="6">
    <source>
        <dbReference type="ARBA" id="ARBA00022695"/>
    </source>
</evidence>
<dbReference type="GO" id="GO:0009231">
    <property type="term" value="P:riboflavin biosynthetic process"/>
    <property type="evidence" value="ECO:0007669"/>
    <property type="project" value="InterPro"/>
</dbReference>
<dbReference type="Proteomes" id="UP001485043">
    <property type="component" value="Unassembled WGS sequence"/>
</dbReference>
<evidence type="ECO:0000313" key="11">
    <source>
        <dbReference type="EMBL" id="KAK9849118.1"/>
    </source>
</evidence>
<name>A0AAW1SP85_9CHLO</name>
<dbReference type="InterPro" id="IPR014729">
    <property type="entry name" value="Rossmann-like_a/b/a_fold"/>
</dbReference>
<reference evidence="11 12" key="1">
    <citation type="journal article" date="2024" name="Nat. Commun.">
        <title>Phylogenomics reveals the evolutionary origins of lichenization in chlorophyte algae.</title>
        <authorList>
            <person name="Puginier C."/>
            <person name="Libourel C."/>
            <person name="Otte J."/>
            <person name="Skaloud P."/>
            <person name="Haon M."/>
            <person name="Grisel S."/>
            <person name="Petersen M."/>
            <person name="Berrin J.G."/>
            <person name="Delaux P.M."/>
            <person name="Dal Grande F."/>
            <person name="Keller J."/>
        </authorList>
    </citation>
    <scope>NUCLEOTIDE SEQUENCE [LARGE SCALE GENOMIC DNA]</scope>
    <source>
        <strain evidence="11 12">SAG 2523</strain>
    </source>
</reference>
<keyword evidence="4" id="KW-0288">FMN</keyword>
<gene>
    <name evidence="11" type="ORF">WJX84_009470</name>
</gene>
<evidence type="ECO:0000256" key="8">
    <source>
        <dbReference type="ARBA" id="ARBA00022827"/>
    </source>
</evidence>
<keyword evidence="3" id="KW-0285">Flavoprotein</keyword>
<evidence type="ECO:0000259" key="10">
    <source>
        <dbReference type="Pfam" id="PF06574"/>
    </source>
</evidence>
<sequence>GHTPRQRYVPFAAVRHLQPEDFVAMLAEDLQVAGVVVGENYRFGYKARGDAKLLQELGQQHGISVAITELLGAGVPGRVGEVPTDGSYSTRAYGGDSIRSSQCAVLLLQQSTAGCPAVQGGPEHLLDSRW</sequence>
<evidence type="ECO:0000256" key="1">
    <source>
        <dbReference type="ARBA" id="ARBA00004726"/>
    </source>
</evidence>
<evidence type="ECO:0000256" key="7">
    <source>
        <dbReference type="ARBA" id="ARBA00022741"/>
    </source>
</evidence>
<keyword evidence="6" id="KW-0548">Nucleotidyltransferase</keyword>
<keyword evidence="12" id="KW-1185">Reference proteome</keyword>
<evidence type="ECO:0000256" key="4">
    <source>
        <dbReference type="ARBA" id="ARBA00022643"/>
    </source>
</evidence>
<keyword evidence="7" id="KW-0547">Nucleotide-binding</keyword>
<feature type="non-terminal residue" evidence="11">
    <location>
        <position position="1"/>
    </location>
</feature>
<comment type="caution">
    <text evidence="11">The sequence shown here is derived from an EMBL/GenBank/DDBJ whole genome shotgun (WGS) entry which is preliminary data.</text>
</comment>
<dbReference type="GO" id="GO:0005524">
    <property type="term" value="F:ATP binding"/>
    <property type="evidence" value="ECO:0007669"/>
    <property type="project" value="UniProtKB-KW"/>
</dbReference>
<dbReference type="GO" id="GO:0003919">
    <property type="term" value="F:FMN adenylyltransferase activity"/>
    <property type="evidence" value="ECO:0007669"/>
    <property type="project" value="UniProtKB-EC"/>
</dbReference>
<dbReference type="EMBL" id="JALJOV010001362">
    <property type="protein sequence ID" value="KAK9849118.1"/>
    <property type="molecule type" value="Genomic_DNA"/>
</dbReference>
<keyword evidence="9" id="KW-0067">ATP-binding</keyword>
<protein>
    <recommendedName>
        <fullName evidence="2">FAD synthase</fullName>
        <ecNumber evidence="2">2.7.7.2</ecNumber>
    </recommendedName>
</protein>
<proteinExistence type="predicted"/>
<comment type="pathway">
    <text evidence="1">Cofactor biosynthesis; FAD biosynthesis; FAD from FMN: step 1/1.</text>
</comment>
<evidence type="ECO:0000256" key="9">
    <source>
        <dbReference type="ARBA" id="ARBA00022840"/>
    </source>
</evidence>
<organism evidence="11 12">
    <name type="scientific">Apatococcus fuscideae</name>
    <dbReference type="NCBI Taxonomy" id="2026836"/>
    <lineage>
        <taxon>Eukaryota</taxon>
        <taxon>Viridiplantae</taxon>
        <taxon>Chlorophyta</taxon>
        <taxon>core chlorophytes</taxon>
        <taxon>Trebouxiophyceae</taxon>
        <taxon>Chlorellales</taxon>
        <taxon>Chlorellaceae</taxon>
        <taxon>Apatococcus</taxon>
    </lineage>
</organism>
<keyword evidence="5" id="KW-0808">Transferase</keyword>
<dbReference type="Pfam" id="PF06574">
    <property type="entry name" value="FAD_syn"/>
    <property type="match status" value="1"/>
</dbReference>
<evidence type="ECO:0000256" key="2">
    <source>
        <dbReference type="ARBA" id="ARBA00012393"/>
    </source>
</evidence>